<organism evidence="1 2">
    <name type="scientific">Colletotrichum godetiae</name>
    <dbReference type="NCBI Taxonomy" id="1209918"/>
    <lineage>
        <taxon>Eukaryota</taxon>
        <taxon>Fungi</taxon>
        <taxon>Dikarya</taxon>
        <taxon>Ascomycota</taxon>
        <taxon>Pezizomycotina</taxon>
        <taxon>Sordariomycetes</taxon>
        <taxon>Hypocreomycetidae</taxon>
        <taxon>Glomerellales</taxon>
        <taxon>Glomerellaceae</taxon>
        <taxon>Colletotrichum</taxon>
        <taxon>Colletotrichum acutatum species complex</taxon>
    </lineage>
</organism>
<dbReference type="AlphaFoldDB" id="A0AAJ0EY53"/>
<proteinExistence type="predicted"/>
<dbReference type="GeneID" id="85463705"/>
<dbReference type="RefSeq" id="XP_060432011.1">
    <property type="nucleotide sequence ID" value="XM_060579179.1"/>
</dbReference>
<dbReference type="EMBL" id="JAHMHR010000012">
    <property type="protein sequence ID" value="KAK1688316.1"/>
    <property type="molecule type" value="Genomic_DNA"/>
</dbReference>
<sequence>MSVYQDYTISAAFGAVLGYIGAETGTKSAFELLLWPQWCFSRLNARSAISQAPLLPMGGPTHKAALKTLDVISAHGLFRGSHRVHMLDTVFYPRLEGWTYTMHGDDQNLSQDYGRAL</sequence>
<evidence type="ECO:0000313" key="2">
    <source>
        <dbReference type="Proteomes" id="UP001224890"/>
    </source>
</evidence>
<dbReference type="Proteomes" id="UP001224890">
    <property type="component" value="Unassembled WGS sequence"/>
</dbReference>
<name>A0AAJ0EY53_9PEZI</name>
<gene>
    <name evidence="1" type="ORF">BDP55DRAFT_726688</name>
</gene>
<protein>
    <submittedName>
        <fullName evidence="1">Uncharacterized protein</fullName>
    </submittedName>
</protein>
<reference evidence="1" key="1">
    <citation type="submission" date="2021-06" db="EMBL/GenBank/DDBJ databases">
        <title>Comparative genomics, transcriptomics and evolutionary studies reveal genomic signatures of adaptation to plant cell wall in hemibiotrophic fungi.</title>
        <authorList>
            <consortium name="DOE Joint Genome Institute"/>
            <person name="Baroncelli R."/>
            <person name="Diaz J.F."/>
            <person name="Benocci T."/>
            <person name="Peng M."/>
            <person name="Battaglia E."/>
            <person name="Haridas S."/>
            <person name="Andreopoulos W."/>
            <person name="Labutti K."/>
            <person name="Pangilinan J."/>
            <person name="Floch G.L."/>
            <person name="Makela M.R."/>
            <person name="Henrissat B."/>
            <person name="Grigoriev I.V."/>
            <person name="Crouch J.A."/>
            <person name="De Vries R.P."/>
            <person name="Sukno S.A."/>
            <person name="Thon M.R."/>
        </authorList>
    </citation>
    <scope>NUCLEOTIDE SEQUENCE</scope>
    <source>
        <strain evidence="1">CBS 193.32</strain>
    </source>
</reference>
<keyword evidence="2" id="KW-1185">Reference proteome</keyword>
<comment type="caution">
    <text evidence="1">The sequence shown here is derived from an EMBL/GenBank/DDBJ whole genome shotgun (WGS) entry which is preliminary data.</text>
</comment>
<accession>A0AAJ0EY53</accession>
<evidence type="ECO:0000313" key="1">
    <source>
        <dbReference type="EMBL" id="KAK1688316.1"/>
    </source>
</evidence>